<keyword evidence="6" id="KW-0479">Metal-binding</keyword>
<feature type="region of interest" description="Disordered" evidence="7">
    <location>
        <begin position="42"/>
        <end position="61"/>
    </location>
</feature>
<keyword evidence="1 6" id="KW-0831">Ubiquinone biosynthesis</keyword>
<keyword evidence="6" id="KW-0862">Zinc</keyword>
<comment type="subunit">
    <text evidence="6">Component of a multi-subunit COQ enzyme complex.</text>
</comment>
<comment type="caution">
    <text evidence="8">The sequence shown here is derived from an EMBL/GenBank/DDBJ whole genome shotgun (WGS) entry which is preliminary data.</text>
</comment>
<dbReference type="InterPro" id="IPR007715">
    <property type="entry name" value="Coq4"/>
</dbReference>
<protein>
    <recommendedName>
        <fullName evidence="6">Ubiquinone biosynthesis protein COQ4 homolog, mitochondrial</fullName>
    </recommendedName>
    <alternativeName>
        <fullName evidence="6">4-hydroxy-3-methoxy-5-polyprenylbenzoate decarboxylase</fullName>
        <ecNumber evidence="6">4.1.1.130</ecNumber>
    </alternativeName>
    <alternativeName>
        <fullName evidence="6">Coenzyme Q biosynthesis protein 4 homolog</fullName>
    </alternativeName>
</protein>
<comment type="similarity">
    <text evidence="6">Belongs to the COQ4 family.</text>
</comment>
<feature type="binding site" evidence="6">
    <location>
        <position position="183"/>
    </location>
    <ligand>
        <name>Zn(2+)</name>
        <dbReference type="ChEBI" id="CHEBI:29105"/>
    </ligand>
</feature>
<proteinExistence type="inferred from homology"/>
<evidence type="ECO:0000256" key="2">
    <source>
        <dbReference type="ARBA" id="ARBA00022792"/>
    </source>
</evidence>
<keyword evidence="4 6" id="KW-0472">Membrane</keyword>
<evidence type="ECO:0000256" key="4">
    <source>
        <dbReference type="ARBA" id="ARBA00023136"/>
    </source>
</evidence>
<dbReference type="GO" id="GO:0120539">
    <property type="term" value="F:4-hydroxy-3-methoxy-5-polyprenylbenzoate decarboxylase activity"/>
    <property type="evidence" value="ECO:0007669"/>
    <property type="project" value="UniProtKB-EC"/>
</dbReference>
<evidence type="ECO:0000313" key="8">
    <source>
        <dbReference type="EMBL" id="KAK5582358.1"/>
    </source>
</evidence>
<dbReference type="PANTHER" id="PTHR12922:SF7">
    <property type="entry name" value="UBIQUINONE BIOSYNTHESIS PROTEIN COQ4 HOMOLOG, MITOCHONDRIAL"/>
    <property type="match status" value="1"/>
</dbReference>
<comment type="catalytic activity">
    <reaction evidence="6">
        <text>a 4-hydroxy-3-methoxy-5-(all-trans-polyprenyl)benzoate + H(+) = a 2-methoxy-6-(all-trans-polyprenyl)phenol + CO2</text>
        <dbReference type="Rhea" id="RHEA:81179"/>
        <dbReference type="Rhea" id="RHEA-COMP:9551"/>
        <dbReference type="Rhea" id="RHEA-COMP:10931"/>
        <dbReference type="ChEBI" id="CHEBI:15378"/>
        <dbReference type="ChEBI" id="CHEBI:16526"/>
        <dbReference type="ChEBI" id="CHEBI:62731"/>
        <dbReference type="ChEBI" id="CHEBI:84443"/>
        <dbReference type="EC" id="4.1.1.130"/>
    </reaction>
</comment>
<dbReference type="EMBL" id="JAVFKY010000001">
    <property type="protein sequence ID" value="KAK5582358.1"/>
    <property type="molecule type" value="Genomic_DNA"/>
</dbReference>
<dbReference type="Proteomes" id="UP001344447">
    <property type="component" value="Unassembled WGS sequence"/>
</dbReference>
<feature type="binding site" evidence="6">
    <location>
        <position position="199"/>
    </location>
    <ligand>
        <name>Zn(2+)</name>
        <dbReference type="ChEBI" id="CHEBI:29105"/>
    </ligand>
</feature>
<reference evidence="8 9" key="1">
    <citation type="submission" date="2023-11" db="EMBL/GenBank/DDBJ databases">
        <title>Dfirmibasis_genome.</title>
        <authorList>
            <person name="Edelbroek B."/>
            <person name="Kjellin J."/>
            <person name="Jerlstrom-Hultqvist J."/>
            <person name="Soderbom F."/>
        </authorList>
    </citation>
    <scope>NUCLEOTIDE SEQUENCE [LARGE SCALE GENOMIC DNA]</scope>
    <source>
        <strain evidence="8 9">TNS-C-14</strain>
    </source>
</reference>
<evidence type="ECO:0000256" key="7">
    <source>
        <dbReference type="SAM" id="MobiDB-lite"/>
    </source>
</evidence>
<dbReference type="AlphaFoldDB" id="A0AAN7U8X3"/>
<feature type="binding site" evidence="6">
    <location>
        <position position="187"/>
    </location>
    <ligand>
        <name>Zn(2+)</name>
        <dbReference type="ChEBI" id="CHEBI:29105"/>
    </ligand>
</feature>
<comment type="function">
    <text evidence="6">Lyase that catalyzes the C1-decarboxylation of 4-hydroxy-3-methoxy-5-(all-trans-polyprenyl)benzoic acid into 2-methoxy-6-(all-trans-polyprenyl)phenol during ubiquinone biosynthesis.</text>
</comment>
<keyword evidence="5 6" id="KW-0456">Lyase</keyword>
<evidence type="ECO:0000256" key="3">
    <source>
        <dbReference type="ARBA" id="ARBA00023128"/>
    </source>
</evidence>
<name>A0AAN7U8X3_9MYCE</name>
<evidence type="ECO:0000256" key="1">
    <source>
        <dbReference type="ARBA" id="ARBA00022688"/>
    </source>
</evidence>
<evidence type="ECO:0000313" key="9">
    <source>
        <dbReference type="Proteomes" id="UP001344447"/>
    </source>
</evidence>
<evidence type="ECO:0000256" key="6">
    <source>
        <dbReference type="HAMAP-Rule" id="MF_03111"/>
    </source>
</evidence>
<dbReference type="GO" id="GO:0031314">
    <property type="term" value="C:extrinsic component of mitochondrial inner membrane"/>
    <property type="evidence" value="ECO:0007669"/>
    <property type="project" value="UniProtKB-UniRule"/>
</dbReference>
<dbReference type="EC" id="4.1.1.130" evidence="6"/>
<gene>
    <name evidence="6" type="primary">COQ4</name>
    <name evidence="8" type="ORF">RB653_003941</name>
</gene>
<accession>A0AAN7U8X3</accession>
<dbReference type="HAMAP" id="MF_03111">
    <property type="entry name" value="Coq4"/>
    <property type="match status" value="1"/>
</dbReference>
<dbReference type="GO" id="GO:0008270">
    <property type="term" value="F:zinc ion binding"/>
    <property type="evidence" value="ECO:0007669"/>
    <property type="project" value="UniProtKB-UniRule"/>
</dbReference>
<comment type="subcellular location">
    <subcellularLocation>
        <location evidence="6">Mitochondrion inner membrane</location>
        <topology evidence="6">Peripheral membrane protein</topology>
        <orientation evidence="6">Matrix side</orientation>
    </subcellularLocation>
</comment>
<feature type="binding site" evidence="6">
    <location>
        <position position="184"/>
    </location>
    <ligand>
        <name>Zn(2+)</name>
        <dbReference type="ChEBI" id="CHEBI:29105"/>
    </ligand>
</feature>
<sequence>MNLSNITYRGFKNSKLYLNKTCIINNYSIKLNKNFQRTITTSSTTDKQENNNNNSNNKNPKFINNNLFQKGLLTIGSAVVAFINPGRGDMVATLGEITGGCAIKSMKEKMKLDPIGRQLLIDKPRIKESTYPLNIHLLPPTTFGGAYYRWMKEHGYSPNERTEVRLIQDEDDAYVMQRYREVHDFWHVLAGVRPDFQGEVAIKWFEFLQTGLPMNAIGSIIGPLRCSWSERNELINHMIPWAIKSSKACVYLMNVKYEDHWEDDLNEFRAKLNFLPYRYLSDINQNKTTINM</sequence>
<evidence type="ECO:0000256" key="5">
    <source>
        <dbReference type="ARBA" id="ARBA00023239"/>
    </source>
</evidence>
<dbReference type="PANTHER" id="PTHR12922">
    <property type="entry name" value="UBIQUINONE BIOSYNTHESIS PROTEIN"/>
    <property type="match status" value="1"/>
</dbReference>
<dbReference type="InterPro" id="IPR027540">
    <property type="entry name" value="Coq4_euk"/>
</dbReference>
<feature type="compositionally biased region" description="Low complexity" evidence="7">
    <location>
        <begin position="50"/>
        <end position="61"/>
    </location>
</feature>
<keyword evidence="9" id="KW-1185">Reference proteome</keyword>
<organism evidence="8 9">
    <name type="scientific">Dictyostelium firmibasis</name>
    <dbReference type="NCBI Taxonomy" id="79012"/>
    <lineage>
        <taxon>Eukaryota</taxon>
        <taxon>Amoebozoa</taxon>
        <taxon>Evosea</taxon>
        <taxon>Eumycetozoa</taxon>
        <taxon>Dictyostelia</taxon>
        <taxon>Dictyosteliales</taxon>
        <taxon>Dictyosteliaceae</taxon>
        <taxon>Dictyostelium</taxon>
    </lineage>
</organism>
<keyword evidence="3 6" id="KW-0496">Mitochondrion</keyword>
<comment type="cofactor">
    <cofactor evidence="6">
        <name>Zn(2+)</name>
        <dbReference type="ChEBI" id="CHEBI:29105"/>
    </cofactor>
</comment>
<comment type="pathway">
    <text evidence="6">Cofactor biosynthesis; ubiquinone biosynthesis.</text>
</comment>
<dbReference type="Pfam" id="PF05019">
    <property type="entry name" value="Coq4"/>
    <property type="match status" value="1"/>
</dbReference>
<keyword evidence="2 6" id="KW-0999">Mitochondrion inner membrane</keyword>